<sequence>MKDKTAKPNLTMEYEIKDIYKIIDDLIDTSIYQRIFFLGEISGGITSTDFWCIEEDDKISDFVTYEEGNEGTDDKLTADILEMNQFLTQKNMKNFNQIFIEYTFQKEEIVANVALDYFDWPEEGFAMYGVPDYYLSKALGEKYVTNFGMENVEKMTKYAESHEAETAFNYQFKNERKDEYEI</sequence>
<accession>A0A3P2RLF0</accession>
<dbReference type="AlphaFoldDB" id="A0A3P2RLF0"/>
<evidence type="ECO:0000313" key="2">
    <source>
        <dbReference type="Proteomes" id="UP000275836"/>
    </source>
</evidence>
<organism evidence="1 2">
    <name type="scientific">Weissella viridescens</name>
    <name type="common">Lactobacillus viridescens</name>
    <dbReference type="NCBI Taxonomy" id="1629"/>
    <lineage>
        <taxon>Bacteria</taxon>
        <taxon>Bacillati</taxon>
        <taxon>Bacillota</taxon>
        <taxon>Bacilli</taxon>
        <taxon>Lactobacillales</taxon>
        <taxon>Lactobacillaceae</taxon>
        <taxon>Weissella</taxon>
    </lineage>
</organism>
<reference evidence="1 2" key="1">
    <citation type="submission" date="2018-10" db="EMBL/GenBank/DDBJ databases">
        <title>Draft genome sequence of Weissella viridescens UCO-SMC3.</title>
        <authorList>
            <person name="Garcia-Cancino A."/>
            <person name="Espinoza-Monje M."/>
            <person name="Albarracin L."/>
            <person name="Garcia-Castillo V."/>
            <person name="Campos-Martin J."/>
            <person name="Nakano Y."/>
            <person name="Guitierrez-Zamorano C."/>
            <person name="Ikeda-Ohtsubo W."/>
            <person name="Morita H."/>
            <person name="Kitazawa H."/>
            <person name="Villena J."/>
        </authorList>
    </citation>
    <scope>NUCLEOTIDE SEQUENCE [LARGE SCALE GENOMIC DNA]</scope>
    <source>
        <strain evidence="1 2">UCO-SMC3</strain>
    </source>
</reference>
<protein>
    <recommendedName>
        <fullName evidence="3">DUF600 family protein</fullName>
    </recommendedName>
</protein>
<dbReference type="EMBL" id="RHGY01000001">
    <property type="protein sequence ID" value="RRG18492.1"/>
    <property type="molecule type" value="Genomic_DNA"/>
</dbReference>
<comment type="caution">
    <text evidence="1">The sequence shown here is derived from an EMBL/GenBank/DDBJ whole genome shotgun (WGS) entry which is preliminary data.</text>
</comment>
<evidence type="ECO:0008006" key="3">
    <source>
        <dbReference type="Google" id="ProtNLM"/>
    </source>
</evidence>
<gene>
    <name evidence="1" type="ORF">D3P96_00445</name>
</gene>
<dbReference type="Proteomes" id="UP000275836">
    <property type="component" value="Unassembled WGS sequence"/>
</dbReference>
<proteinExistence type="predicted"/>
<dbReference type="RefSeq" id="WP_124942469.1">
    <property type="nucleotide sequence ID" value="NZ_RHGY01000001.1"/>
</dbReference>
<evidence type="ECO:0000313" key="1">
    <source>
        <dbReference type="EMBL" id="RRG18492.1"/>
    </source>
</evidence>
<name>A0A3P2RLF0_WEIVI</name>